<evidence type="ECO:0000256" key="1">
    <source>
        <dbReference type="SAM" id="MobiDB-lite"/>
    </source>
</evidence>
<evidence type="ECO:0000313" key="5">
    <source>
        <dbReference type="Proteomes" id="UP000599009"/>
    </source>
</evidence>
<gene>
    <name evidence="4" type="ORF">GCM10011394_05070</name>
</gene>
<feature type="chain" id="PRO_5046415999" evidence="3">
    <location>
        <begin position="29"/>
        <end position="556"/>
    </location>
</feature>
<name>A0ABQ2E748_9GAMM</name>
<dbReference type="PANTHER" id="PTHR40940">
    <property type="entry name" value="PROTEIN BATD-RELATED"/>
    <property type="match status" value="1"/>
</dbReference>
<keyword evidence="3" id="KW-0732">Signal</keyword>
<feature type="region of interest" description="Disordered" evidence="1">
    <location>
        <begin position="438"/>
        <end position="463"/>
    </location>
</feature>
<proteinExistence type="predicted"/>
<dbReference type="Proteomes" id="UP000599009">
    <property type="component" value="Unassembled WGS sequence"/>
</dbReference>
<evidence type="ECO:0000313" key="4">
    <source>
        <dbReference type="EMBL" id="GGJ98976.1"/>
    </source>
</evidence>
<sequence length="556" mass="60148">MKTTNSRAHLAWLLPALLLSLLLPPALARAETRAWVDRDSIELGETVTLNIETDTGARPDYAPLQDDFHIEQRSSRQSFEQSAGRSVSRTLYAVALQPERTGRVTVPALRVGSARTAPITLTVTAASAAPARARGLAFIDAELDDTTPYVQQAVGLRLRLYYAAQLLSGQFDQPAPDGAALQRAGSDVQYTREIDGRRYRVVERRYVLVPERSGRLELPPANFRGRGVGGWLDDLFGDGQRGLSADGPPLVLQVKPVPDAAPRPWLPLHGLELRWRDAPDRVRAGDAATLELELVADGATGAQLEPPMITVDQGAQVFPEPVQHDDMIEDGRPRVRMLRRFAVLPAREGRLRIEGPRLQWWDVNADRMREATLPALELDVAPAASGTAAAVPPGDGGLVRLPGVQHGVGAWALATVAFALLWLATLAWALQWRHRAQAGDTAPRDDDAAARSPGARRPWQGSALRRVLDTGDLGDVSAALCALASPAAADLDALSRMLAPGPQREAIAALQRARWGQDEGGASQARAAVRAAFARGPDWLPRDSDIDPPLPPLYPR</sequence>
<reference evidence="5" key="1">
    <citation type="journal article" date="2019" name="Int. J. Syst. Evol. Microbiol.">
        <title>The Global Catalogue of Microorganisms (GCM) 10K type strain sequencing project: providing services to taxonomists for standard genome sequencing and annotation.</title>
        <authorList>
            <consortium name="The Broad Institute Genomics Platform"/>
            <consortium name="The Broad Institute Genome Sequencing Center for Infectious Disease"/>
            <person name="Wu L."/>
            <person name="Ma J."/>
        </authorList>
    </citation>
    <scope>NUCLEOTIDE SEQUENCE [LARGE SCALE GENOMIC DNA]</scope>
    <source>
        <strain evidence="5">CGMCC 1.8985</strain>
    </source>
</reference>
<feature type="signal peptide" evidence="3">
    <location>
        <begin position="1"/>
        <end position="28"/>
    </location>
</feature>
<dbReference type="InterPro" id="IPR025738">
    <property type="entry name" value="BatD"/>
</dbReference>
<protein>
    <submittedName>
        <fullName evidence="4">Membrane protein</fullName>
    </submittedName>
</protein>
<dbReference type="RefSeq" id="WP_165942335.1">
    <property type="nucleotide sequence ID" value="NZ_BMME01000001.1"/>
</dbReference>
<keyword evidence="2" id="KW-0812">Transmembrane</keyword>
<dbReference type="PANTHER" id="PTHR40940:SF1">
    <property type="entry name" value="PROTEIN BATD"/>
    <property type="match status" value="1"/>
</dbReference>
<keyword evidence="5" id="KW-1185">Reference proteome</keyword>
<feature type="transmembrane region" description="Helical" evidence="2">
    <location>
        <begin position="408"/>
        <end position="430"/>
    </location>
</feature>
<evidence type="ECO:0000256" key="3">
    <source>
        <dbReference type="SAM" id="SignalP"/>
    </source>
</evidence>
<evidence type="ECO:0000256" key="2">
    <source>
        <dbReference type="SAM" id="Phobius"/>
    </source>
</evidence>
<keyword evidence="2" id="KW-1133">Transmembrane helix</keyword>
<accession>A0ABQ2E748</accession>
<feature type="region of interest" description="Disordered" evidence="1">
    <location>
        <begin position="537"/>
        <end position="556"/>
    </location>
</feature>
<dbReference type="Pfam" id="PF13584">
    <property type="entry name" value="BatD"/>
    <property type="match status" value="1"/>
</dbReference>
<organism evidence="4 5">
    <name type="scientific">Luteimonas terricola</name>
    <dbReference type="NCBI Taxonomy" id="645597"/>
    <lineage>
        <taxon>Bacteria</taxon>
        <taxon>Pseudomonadati</taxon>
        <taxon>Pseudomonadota</taxon>
        <taxon>Gammaproteobacteria</taxon>
        <taxon>Lysobacterales</taxon>
        <taxon>Lysobacteraceae</taxon>
        <taxon>Luteimonas</taxon>
    </lineage>
</organism>
<comment type="caution">
    <text evidence="4">The sequence shown here is derived from an EMBL/GenBank/DDBJ whole genome shotgun (WGS) entry which is preliminary data.</text>
</comment>
<keyword evidence="2" id="KW-0472">Membrane</keyword>
<dbReference type="EMBL" id="BMME01000001">
    <property type="protein sequence ID" value="GGJ98976.1"/>
    <property type="molecule type" value="Genomic_DNA"/>
</dbReference>